<evidence type="ECO:0000313" key="10">
    <source>
        <dbReference type="EMBL" id="RPB12010.1"/>
    </source>
</evidence>
<evidence type="ECO:0000256" key="9">
    <source>
        <dbReference type="SAM" id="Phobius"/>
    </source>
</evidence>
<keyword evidence="2" id="KW-0813">Transport</keyword>
<evidence type="ECO:0000256" key="5">
    <source>
        <dbReference type="ARBA" id="ARBA00022989"/>
    </source>
</evidence>
<evidence type="ECO:0000256" key="1">
    <source>
        <dbReference type="ARBA" id="ARBA00004651"/>
    </source>
</evidence>
<reference evidence="10 11" key="1">
    <citation type="journal article" date="2018" name="Nat. Ecol. Evol.">
        <title>Pezizomycetes genomes reveal the molecular basis of ectomycorrhizal truffle lifestyle.</title>
        <authorList>
            <person name="Murat C."/>
            <person name="Payen T."/>
            <person name="Noel B."/>
            <person name="Kuo A."/>
            <person name="Morin E."/>
            <person name="Chen J."/>
            <person name="Kohler A."/>
            <person name="Krizsan K."/>
            <person name="Balestrini R."/>
            <person name="Da Silva C."/>
            <person name="Montanini B."/>
            <person name="Hainaut M."/>
            <person name="Levati E."/>
            <person name="Barry K.W."/>
            <person name="Belfiori B."/>
            <person name="Cichocki N."/>
            <person name="Clum A."/>
            <person name="Dockter R.B."/>
            <person name="Fauchery L."/>
            <person name="Guy J."/>
            <person name="Iotti M."/>
            <person name="Le Tacon F."/>
            <person name="Lindquist E.A."/>
            <person name="Lipzen A."/>
            <person name="Malagnac F."/>
            <person name="Mello A."/>
            <person name="Molinier V."/>
            <person name="Miyauchi S."/>
            <person name="Poulain J."/>
            <person name="Riccioni C."/>
            <person name="Rubini A."/>
            <person name="Sitrit Y."/>
            <person name="Splivallo R."/>
            <person name="Traeger S."/>
            <person name="Wang M."/>
            <person name="Zifcakova L."/>
            <person name="Wipf D."/>
            <person name="Zambonelli A."/>
            <person name="Paolocci F."/>
            <person name="Nowrousian M."/>
            <person name="Ottonello S."/>
            <person name="Baldrian P."/>
            <person name="Spatafora J.W."/>
            <person name="Henrissat B."/>
            <person name="Nagy L.G."/>
            <person name="Aury J.M."/>
            <person name="Wincker P."/>
            <person name="Grigoriev I.V."/>
            <person name="Bonfante P."/>
            <person name="Martin F.M."/>
        </authorList>
    </citation>
    <scope>NUCLEOTIDE SEQUENCE [LARGE SCALE GENOMIC DNA]</scope>
    <source>
        <strain evidence="10 11">CCBAS932</strain>
    </source>
</reference>
<dbReference type="EMBL" id="ML119131">
    <property type="protein sequence ID" value="RPB12010.1"/>
    <property type="molecule type" value="Genomic_DNA"/>
</dbReference>
<keyword evidence="11" id="KW-1185">Reference proteome</keyword>
<evidence type="ECO:0000256" key="2">
    <source>
        <dbReference type="ARBA" id="ARBA00022448"/>
    </source>
</evidence>
<feature type="transmembrane region" description="Helical" evidence="9">
    <location>
        <begin position="76"/>
        <end position="94"/>
    </location>
</feature>
<keyword evidence="3" id="KW-1003">Cell membrane</keyword>
<evidence type="ECO:0000256" key="8">
    <source>
        <dbReference type="SAM" id="MobiDB-lite"/>
    </source>
</evidence>
<organism evidence="10 11">
    <name type="scientific">Morchella conica CCBAS932</name>
    <dbReference type="NCBI Taxonomy" id="1392247"/>
    <lineage>
        <taxon>Eukaryota</taxon>
        <taxon>Fungi</taxon>
        <taxon>Dikarya</taxon>
        <taxon>Ascomycota</taxon>
        <taxon>Pezizomycotina</taxon>
        <taxon>Pezizomycetes</taxon>
        <taxon>Pezizales</taxon>
        <taxon>Morchellaceae</taxon>
        <taxon>Morchella</taxon>
    </lineage>
</organism>
<keyword evidence="7 9" id="KW-0472">Membrane</keyword>
<gene>
    <name evidence="10" type="ORF">P167DRAFT_565420</name>
</gene>
<evidence type="ECO:0000256" key="4">
    <source>
        <dbReference type="ARBA" id="ARBA00022692"/>
    </source>
</evidence>
<feature type="region of interest" description="Disordered" evidence="8">
    <location>
        <begin position="409"/>
        <end position="428"/>
    </location>
</feature>
<keyword evidence="4 9" id="KW-0812">Transmembrane</keyword>
<proteinExistence type="predicted"/>
<name>A0A3N4KND5_9PEZI</name>
<dbReference type="AlphaFoldDB" id="A0A3N4KND5"/>
<dbReference type="PANTHER" id="PTHR33281:SF19">
    <property type="entry name" value="VOLTAGE-DEPENDENT ANION CHANNEL-FORMING PROTEIN YNEE"/>
    <property type="match status" value="1"/>
</dbReference>
<sequence length="445" mass="49889">MRSHHHHPRRSFHDANWRGMKLQQDRKNKTTWVPYSLRVHGGGIHLPQILGAGLFAALICYLSSDVNEKYSLHTPILFPVWGFIVALSISFRMTSAYSRWWEGRTEWDKISALTRNIARTIWLHIPTLKTPADHDPSAKSDLEVKKEAIELLHAFAVALKYHLRGERDWEQLGELKELLKGLPAYHQLHLHHDTANHPIQITLHISAYLEHLRQTRPVDTQVFTHLLLYMDSLTSCISSCERLLRTPIPLGYNIAISRAVWMFILVLPSQLFRTLGWLTVPVTMVTAYVLMALSEVGLEIENPWGTGPNNLDLDRYCMLLSFDLQDIMMRPAVEYGKWISEPVPIVYNPGVLIGMGRGAFGSVETTYGAVGMGVGGLSSGLEVGLPAVKARNSRSSSASVQLSSGNLADIEPYNQAGGRESKAQGSLELRDKDSAVSNDRVNFVL</sequence>
<dbReference type="STRING" id="1392247.A0A3N4KND5"/>
<dbReference type="Proteomes" id="UP000277580">
    <property type="component" value="Unassembled WGS sequence"/>
</dbReference>
<keyword evidence="6" id="KW-0406">Ion transport</keyword>
<feature type="transmembrane region" description="Helical" evidence="9">
    <location>
        <begin position="44"/>
        <end position="64"/>
    </location>
</feature>
<evidence type="ECO:0000313" key="11">
    <source>
        <dbReference type="Proteomes" id="UP000277580"/>
    </source>
</evidence>
<feature type="transmembrane region" description="Helical" evidence="9">
    <location>
        <begin position="274"/>
        <end position="293"/>
    </location>
</feature>
<dbReference type="InParanoid" id="A0A3N4KND5"/>
<dbReference type="GO" id="GO:0005886">
    <property type="term" value="C:plasma membrane"/>
    <property type="evidence" value="ECO:0007669"/>
    <property type="project" value="UniProtKB-SubCell"/>
</dbReference>
<evidence type="ECO:0000256" key="6">
    <source>
        <dbReference type="ARBA" id="ARBA00023065"/>
    </source>
</evidence>
<protein>
    <submittedName>
        <fullName evidence="10">UPF0187-domain-containing protein</fullName>
    </submittedName>
</protein>
<keyword evidence="5 9" id="KW-1133">Transmembrane helix</keyword>
<comment type="subcellular location">
    <subcellularLocation>
        <location evidence="1">Cell membrane</location>
        <topology evidence="1">Multi-pass membrane protein</topology>
    </subcellularLocation>
</comment>
<dbReference type="OrthoDB" id="1368at2759"/>
<dbReference type="Pfam" id="PF25539">
    <property type="entry name" value="Bestrophin_2"/>
    <property type="match status" value="1"/>
</dbReference>
<evidence type="ECO:0000256" key="3">
    <source>
        <dbReference type="ARBA" id="ARBA00022475"/>
    </source>
</evidence>
<dbReference type="GO" id="GO:0005254">
    <property type="term" value="F:chloride channel activity"/>
    <property type="evidence" value="ECO:0007669"/>
    <property type="project" value="InterPro"/>
</dbReference>
<accession>A0A3N4KND5</accession>
<evidence type="ECO:0000256" key="7">
    <source>
        <dbReference type="ARBA" id="ARBA00023136"/>
    </source>
</evidence>
<dbReference type="InterPro" id="IPR044669">
    <property type="entry name" value="YneE/VCCN1/2-like"/>
</dbReference>
<dbReference type="PANTHER" id="PTHR33281">
    <property type="entry name" value="UPF0187 PROTEIN YNEE"/>
    <property type="match status" value="1"/>
</dbReference>